<dbReference type="EMBL" id="MPDP01000188">
    <property type="protein sequence ID" value="KAK1472615.1"/>
    <property type="molecule type" value="Genomic_DNA"/>
</dbReference>
<dbReference type="InterPro" id="IPR008271">
    <property type="entry name" value="Ser/Thr_kinase_AS"/>
</dbReference>
<evidence type="ECO:0000256" key="4">
    <source>
        <dbReference type="ARBA" id="ARBA00022840"/>
    </source>
</evidence>
<evidence type="ECO:0000256" key="8">
    <source>
        <dbReference type="SAM" id="MobiDB-lite"/>
    </source>
</evidence>
<reference evidence="10" key="1">
    <citation type="submission" date="2016-11" db="EMBL/GenBank/DDBJ databases">
        <title>The genome sequence of Colletotrichum cuscutae.</title>
        <authorList>
            <person name="Baroncelli R."/>
        </authorList>
    </citation>
    <scope>NUCLEOTIDE SEQUENCE</scope>
    <source>
        <strain evidence="10">IMI 304802</strain>
    </source>
</reference>
<feature type="region of interest" description="Disordered" evidence="8">
    <location>
        <begin position="161"/>
        <end position="194"/>
    </location>
</feature>
<dbReference type="InterPro" id="IPR000719">
    <property type="entry name" value="Prot_kinase_dom"/>
</dbReference>
<evidence type="ECO:0000256" key="5">
    <source>
        <dbReference type="ARBA" id="ARBA00023006"/>
    </source>
</evidence>
<feature type="compositionally biased region" description="Low complexity" evidence="8">
    <location>
        <begin position="637"/>
        <end position="659"/>
    </location>
</feature>
<dbReference type="InterPro" id="IPR017441">
    <property type="entry name" value="Protein_kinase_ATP_BS"/>
</dbReference>
<dbReference type="SMART" id="SM00220">
    <property type="entry name" value="S_TKc"/>
    <property type="match status" value="1"/>
</dbReference>
<evidence type="ECO:0000256" key="3">
    <source>
        <dbReference type="ARBA" id="ARBA00022741"/>
    </source>
</evidence>
<dbReference type="PANTHER" id="PTHR24348">
    <property type="entry name" value="SERINE/THREONINE-PROTEIN KINASE UNC-51-RELATED"/>
    <property type="match status" value="1"/>
</dbReference>
<evidence type="ECO:0000256" key="7">
    <source>
        <dbReference type="PROSITE-ProRule" id="PRU10141"/>
    </source>
</evidence>
<keyword evidence="5" id="KW-0072">Autophagy</keyword>
<dbReference type="PROSITE" id="PS00107">
    <property type="entry name" value="PROTEIN_KINASE_ATP"/>
    <property type="match status" value="1"/>
</dbReference>
<dbReference type="GO" id="GO:0005524">
    <property type="term" value="F:ATP binding"/>
    <property type="evidence" value="ECO:0007669"/>
    <property type="project" value="UniProtKB-UniRule"/>
</dbReference>
<dbReference type="InterPro" id="IPR011009">
    <property type="entry name" value="Kinase-like_dom_sf"/>
</dbReference>
<dbReference type="Gene3D" id="1.10.510.10">
    <property type="entry name" value="Transferase(Phosphotransferase) domain 1"/>
    <property type="match status" value="1"/>
</dbReference>
<dbReference type="Pfam" id="PF00069">
    <property type="entry name" value="Pkinase"/>
    <property type="match status" value="1"/>
</dbReference>
<dbReference type="PROSITE" id="PS50011">
    <property type="entry name" value="PROTEIN_KINASE_DOM"/>
    <property type="match status" value="1"/>
</dbReference>
<dbReference type="FunFam" id="1.10.510.10:FF:000549">
    <property type="entry name" value="Protein serine/threonine kinase (Ran1), putative"/>
    <property type="match status" value="1"/>
</dbReference>
<dbReference type="GO" id="GO:0006914">
    <property type="term" value="P:autophagy"/>
    <property type="evidence" value="ECO:0007669"/>
    <property type="project" value="UniProtKB-KW"/>
</dbReference>
<accession>A0AAI9V8J9</accession>
<gene>
    <name evidence="10" type="ORF">CCUS01_17314</name>
</gene>
<keyword evidence="3 7" id="KW-0547">Nucleotide-binding</keyword>
<dbReference type="PROSITE" id="PS00108">
    <property type="entry name" value="PROTEIN_KINASE_ST"/>
    <property type="match status" value="1"/>
</dbReference>
<feature type="binding site" evidence="7">
    <location>
        <position position="355"/>
    </location>
    <ligand>
        <name>ATP</name>
        <dbReference type="ChEBI" id="CHEBI:30616"/>
    </ligand>
</feature>
<evidence type="ECO:0000313" key="11">
    <source>
        <dbReference type="Proteomes" id="UP001239213"/>
    </source>
</evidence>
<dbReference type="GO" id="GO:0004674">
    <property type="term" value="F:protein serine/threonine kinase activity"/>
    <property type="evidence" value="ECO:0007669"/>
    <property type="project" value="InterPro"/>
</dbReference>
<evidence type="ECO:0000313" key="10">
    <source>
        <dbReference type="EMBL" id="KAK1472615.1"/>
    </source>
</evidence>
<dbReference type="SUPFAM" id="SSF56112">
    <property type="entry name" value="Protein kinase-like (PK-like)"/>
    <property type="match status" value="1"/>
</dbReference>
<dbReference type="Proteomes" id="UP001239213">
    <property type="component" value="Unassembled WGS sequence"/>
</dbReference>
<organism evidence="10 11">
    <name type="scientific">Colletotrichum cuscutae</name>
    <dbReference type="NCBI Taxonomy" id="1209917"/>
    <lineage>
        <taxon>Eukaryota</taxon>
        <taxon>Fungi</taxon>
        <taxon>Dikarya</taxon>
        <taxon>Ascomycota</taxon>
        <taxon>Pezizomycotina</taxon>
        <taxon>Sordariomycetes</taxon>
        <taxon>Hypocreomycetidae</taxon>
        <taxon>Glomerellales</taxon>
        <taxon>Glomerellaceae</taxon>
        <taxon>Colletotrichum</taxon>
        <taxon>Colletotrichum acutatum species complex</taxon>
    </lineage>
</organism>
<dbReference type="GO" id="GO:0010506">
    <property type="term" value="P:regulation of autophagy"/>
    <property type="evidence" value="ECO:0007669"/>
    <property type="project" value="InterPro"/>
</dbReference>
<feature type="domain" description="Protein kinase" evidence="9">
    <location>
        <begin position="326"/>
        <end position="596"/>
    </location>
</feature>
<dbReference type="CDD" id="cd13993">
    <property type="entry name" value="STKc_Pat1_like"/>
    <property type="match status" value="1"/>
</dbReference>
<feature type="compositionally biased region" description="Basic and acidic residues" evidence="8">
    <location>
        <begin position="161"/>
        <end position="171"/>
    </location>
</feature>
<proteinExistence type="predicted"/>
<name>A0AAI9V8J9_9PEZI</name>
<feature type="region of interest" description="Disordered" evidence="8">
    <location>
        <begin position="617"/>
        <end position="660"/>
    </location>
</feature>
<evidence type="ECO:0000256" key="2">
    <source>
        <dbReference type="ARBA" id="ARBA00022448"/>
    </source>
</evidence>
<sequence>MDGKRRASCEPEPDLLSIDPVTSLRGSICNRKADRPPKPTLINSRTLCKQLAKRHKGSDVSYETMTHTTSLDQAEYSQVAVKEDVSHSIIVRLSFHARFRRSPKGVLFKREAFLHYPTKTGTFALRQARQGQAGEREEWKKLHITGHRRPMTMAHSVSLREGERWQQEHGARNSAGHLSTPGHDHAPFGSTPPRPSTYCAALSQALRPQALLSTLTHWPAAHVELKNRRCIGGSMAKTWQAAHPCSANIEDDWGVLGATGHGGCSTQRTLTWHVSGFGYPTPPASPVYDNTKRSIQQPITTAPHCQARYVPLTPEARLGRFLEGKLQLQTILGTGAYGVVYSAVDVKTGVRYAVKCLSKFNPDGTPLDRRQVAFQNREIRLHYLASAHPNVVSMLKIVDDPDCIYVILEYCPEGDLFFNITECGQYVGNDDLAKRVFLQVLDAVEHCHSLGIYHRDLKPENILVSDQGSTVKLADFGLATSSDRSEDYGCGSTFYMSPECLDHSARRPFYFCAPNDVWSLGVILVNLTCGRNPWKQASFEDSTYRAYTRCPETLKSILPVSDELNDILGRIFTRNPDQRITLAELKARIQACSMFTIPATPTAVLSTTQVPHEHTTEYVTSEDTIVDDYDNALSPASSSSDEGSTCSSDEGSLTSSGSTIDDLDEDFLQEQQETMACHTQTYEPEDTGATHFSTQDYIPQHYTGPVPSQLAGPESFRVQRPVPTSAPLQAQLQAPSCPSKSFVQFWWGDVLKYAQQAPAIHPHVPFHHQVPILSHPQGCY</sequence>
<dbReference type="GO" id="GO:0034045">
    <property type="term" value="C:phagophore assembly site membrane"/>
    <property type="evidence" value="ECO:0007669"/>
    <property type="project" value="UniProtKB-SubCell"/>
</dbReference>
<evidence type="ECO:0000256" key="1">
    <source>
        <dbReference type="ARBA" id="ARBA00004623"/>
    </source>
</evidence>
<keyword evidence="11" id="KW-1185">Reference proteome</keyword>
<dbReference type="AlphaFoldDB" id="A0AAI9V8J9"/>
<comment type="subcellular location">
    <subcellularLocation>
        <location evidence="1">Preautophagosomal structure membrane</location>
        <topology evidence="1">Peripheral membrane protein</topology>
    </subcellularLocation>
</comment>
<keyword evidence="4 7" id="KW-0067">ATP-binding</keyword>
<evidence type="ECO:0000259" key="9">
    <source>
        <dbReference type="PROSITE" id="PS50011"/>
    </source>
</evidence>
<dbReference type="InterPro" id="IPR045269">
    <property type="entry name" value="Atg1-like"/>
</dbReference>
<dbReference type="PANTHER" id="PTHR24348:SF68">
    <property type="entry name" value="SERINE_THREONINE-PROTEIN KINASE ATG1C"/>
    <property type="match status" value="1"/>
</dbReference>
<keyword evidence="2" id="KW-0813">Transport</keyword>
<protein>
    <recommendedName>
        <fullName evidence="6">Autophagy-related protein 1</fullName>
    </recommendedName>
</protein>
<comment type="caution">
    <text evidence="10">The sequence shown here is derived from an EMBL/GenBank/DDBJ whole genome shotgun (WGS) entry which is preliminary data.</text>
</comment>
<evidence type="ECO:0000256" key="6">
    <source>
        <dbReference type="ARBA" id="ARBA00030237"/>
    </source>
</evidence>